<dbReference type="GeneID" id="5739851"/>
<geneLocation type="nucleomorph" evidence="5"/>
<name>A9BKI9_HEMAN</name>
<evidence type="ECO:0000256" key="3">
    <source>
        <dbReference type="ARBA" id="ARBA00023274"/>
    </source>
</evidence>
<dbReference type="Pfam" id="PF01929">
    <property type="entry name" value="Ribosomal_L14e"/>
    <property type="match status" value="1"/>
</dbReference>
<dbReference type="GO" id="GO:0006412">
    <property type="term" value="P:translation"/>
    <property type="evidence" value="ECO:0007669"/>
    <property type="project" value="InterPro"/>
</dbReference>
<dbReference type="GO" id="GO:0042273">
    <property type="term" value="P:ribosomal large subunit biogenesis"/>
    <property type="evidence" value="ECO:0007669"/>
    <property type="project" value="TreeGrafter"/>
</dbReference>
<evidence type="ECO:0000256" key="1">
    <source>
        <dbReference type="ARBA" id="ARBA00006592"/>
    </source>
</evidence>
<dbReference type="GO" id="GO:0003735">
    <property type="term" value="F:structural constituent of ribosome"/>
    <property type="evidence" value="ECO:0007669"/>
    <property type="project" value="InterPro"/>
</dbReference>
<evidence type="ECO:0000313" key="6">
    <source>
        <dbReference type="Proteomes" id="UP000243127"/>
    </source>
</evidence>
<reference evidence="5 6" key="1">
    <citation type="journal article" date="2007" name="Proc. Natl. Acad. Sci. U.S.A.">
        <title>Nucleomorph genome of Hemiselmis andersenii reveals complete intron loss and compaction as a driver of protein structure and function.</title>
        <authorList>
            <person name="Lane C.E."/>
            <person name="van den Heuvel K."/>
            <person name="Kozera C."/>
            <person name="Curtis B.A."/>
            <person name="Parsons B.J."/>
            <person name="Bowman S."/>
            <person name="Archibald J.M."/>
        </authorList>
    </citation>
    <scope>NUCLEOTIDE SEQUENCE [LARGE SCALE GENOMIC DNA]</scope>
    <source>
        <strain evidence="5 6">CCMP644</strain>
    </source>
</reference>
<sequence>MVSLEKKKGPRNFIEIGRIVFITFGPSNGKIGLIVDILDKNRCMIDGPPGRQVINLKRIKPTQIKLKIGRSLNSKSVHLALKTQDIIEKWEKSLWCKKKKTVQKKQSFSDYSKFKFMLGKKASHRILKAF</sequence>
<dbReference type="InterPro" id="IPR014722">
    <property type="entry name" value="Rib_uL2_dom2"/>
</dbReference>
<keyword evidence="2" id="KW-0689">Ribosomal protein</keyword>
<dbReference type="RefSeq" id="XP_001712485.1">
    <property type="nucleotide sequence ID" value="XM_001712433.1"/>
</dbReference>
<gene>
    <name evidence="5" type="ORF">HAN_2g343</name>
</gene>
<dbReference type="Proteomes" id="UP000243127">
    <property type="component" value="Nucleomorph 2"/>
</dbReference>
<dbReference type="PANTHER" id="PTHR11127:SF2">
    <property type="entry name" value="LARGE RIBOSOMAL SUBUNIT PROTEIN EL14"/>
    <property type="match status" value="1"/>
</dbReference>
<keyword evidence="3" id="KW-0687">Ribonucleoprotein</keyword>
<evidence type="ECO:0000259" key="4">
    <source>
        <dbReference type="Pfam" id="PF01929"/>
    </source>
</evidence>
<organism evidence="5 6">
    <name type="scientific">Hemiselmis andersenii</name>
    <name type="common">Cryptophyte alga</name>
    <dbReference type="NCBI Taxonomy" id="464988"/>
    <lineage>
        <taxon>Eukaryota</taxon>
        <taxon>Cryptophyceae</taxon>
        <taxon>Cryptomonadales</taxon>
        <taxon>Hemiselmidaceae</taxon>
        <taxon>Hemiselmis</taxon>
    </lineage>
</organism>
<dbReference type="GO" id="GO:0022625">
    <property type="term" value="C:cytosolic large ribosomal subunit"/>
    <property type="evidence" value="ECO:0007669"/>
    <property type="project" value="TreeGrafter"/>
</dbReference>
<dbReference type="InterPro" id="IPR039660">
    <property type="entry name" value="Ribosomal_eL14"/>
</dbReference>
<dbReference type="CDD" id="cd23702">
    <property type="entry name" value="eL14"/>
    <property type="match status" value="1"/>
</dbReference>
<dbReference type="EMBL" id="CP000882">
    <property type="protein sequence ID" value="ABW98160.1"/>
    <property type="molecule type" value="Genomic_DNA"/>
</dbReference>
<dbReference type="InterPro" id="IPR008991">
    <property type="entry name" value="Translation_prot_SH3-like_sf"/>
</dbReference>
<feature type="domain" description="Large ribosomal subunit protein eL14" evidence="4">
    <location>
        <begin position="51"/>
        <end position="122"/>
    </location>
</feature>
<dbReference type="PANTHER" id="PTHR11127">
    <property type="entry name" value="60S RIBOSOMAL PROTEIN L14"/>
    <property type="match status" value="1"/>
</dbReference>
<dbReference type="Gene3D" id="2.30.30.30">
    <property type="match status" value="1"/>
</dbReference>
<evidence type="ECO:0000256" key="2">
    <source>
        <dbReference type="ARBA" id="ARBA00022980"/>
    </source>
</evidence>
<dbReference type="InterPro" id="IPR002784">
    <property type="entry name" value="Ribosomal_eL14_dom"/>
</dbReference>
<protein>
    <submittedName>
        <fullName evidence="5">Rpl14</fullName>
    </submittedName>
</protein>
<dbReference type="SUPFAM" id="SSF50104">
    <property type="entry name" value="Translation proteins SH3-like domain"/>
    <property type="match status" value="1"/>
</dbReference>
<dbReference type="GO" id="GO:0003723">
    <property type="term" value="F:RNA binding"/>
    <property type="evidence" value="ECO:0007669"/>
    <property type="project" value="InterPro"/>
</dbReference>
<evidence type="ECO:0000313" key="5">
    <source>
        <dbReference type="EMBL" id="ABW98160.1"/>
    </source>
</evidence>
<keyword evidence="5" id="KW-0542">Nucleomorph</keyword>
<comment type="similarity">
    <text evidence="1">Belongs to the eukaryotic ribosomal protein eL14 family.</text>
</comment>
<dbReference type="AlphaFoldDB" id="A9BKI9"/>
<proteinExistence type="inferred from homology"/>
<accession>A9BKI9</accession>